<comment type="caution">
    <text evidence="2">The sequence shown here is derived from an EMBL/GenBank/DDBJ whole genome shotgun (WGS) entry which is preliminary data.</text>
</comment>
<proteinExistence type="predicted"/>
<dbReference type="RefSeq" id="WP_379663417.1">
    <property type="nucleotide sequence ID" value="NZ_JBHUDG010000038.1"/>
</dbReference>
<dbReference type="Proteomes" id="UP001597118">
    <property type="component" value="Unassembled WGS sequence"/>
</dbReference>
<dbReference type="SUPFAM" id="SSF52540">
    <property type="entry name" value="P-loop containing nucleoside triphosphate hydrolases"/>
    <property type="match status" value="1"/>
</dbReference>
<gene>
    <name evidence="2" type="ORF">ACFSAH_14300</name>
</gene>
<dbReference type="Gene3D" id="3.40.50.300">
    <property type="entry name" value="P-loop containing nucleotide triphosphate hydrolases"/>
    <property type="match status" value="1"/>
</dbReference>
<sequence>MDTNDIIINNNFYILTGGPGSGKTTLLKELEKRGYETVGEAGRDIMQDQIATNGIALPWKNNQQYSKLMLEKSVKDYLEKADTETRNLVFFDRGILDTVGYMELTNQQVTEKADALARKYNYNTKVFVFPPWKEIYENDEERKQSWEEAVATYNQIKKTYTEYGYETIDVPKDSLANRADFLMKIIRLFG</sequence>
<reference evidence="3" key="1">
    <citation type="journal article" date="2019" name="Int. J. Syst. Evol. Microbiol.">
        <title>The Global Catalogue of Microorganisms (GCM) 10K type strain sequencing project: providing services to taxonomists for standard genome sequencing and annotation.</title>
        <authorList>
            <consortium name="The Broad Institute Genomics Platform"/>
            <consortium name="The Broad Institute Genome Sequencing Center for Infectious Disease"/>
            <person name="Wu L."/>
            <person name="Ma J."/>
        </authorList>
    </citation>
    <scope>NUCLEOTIDE SEQUENCE [LARGE SCALE GENOMIC DNA]</scope>
    <source>
        <strain evidence="3">CCUG 53762</strain>
    </source>
</reference>
<dbReference type="InterPro" id="IPR038727">
    <property type="entry name" value="NadR/Ttd14_AAA_dom"/>
</dbReference>
<dbReference type="Pfam" id="PF13521">
    <property type="entry name" value="AAA_28"/>
    <property type="match status" value="1"/>
</dbReference>
<accession>A0ABW4IE69</accession>
<dbReference type="InterPro" id="IPR027417">
    <property type="entry name" value="P-loop_NTPase"/>
</dbReference>
<organism evidence="2 3">
    <name type="scientific">Pseudopedobacter beijingensis</name>
    <dbReference type="NCBI Taxonomy" id="1207056"/>
    <lineage>
        <taxon>Bacteria</taxon>
        <taxon>Pseudomonadati</taxon>
        <taxon>Bacteroidota</taxon>
        <taxon>Sphingobacteriia</taxon>
        <taxon>Sphingobacteriales</taxon>
        <taxon>Sphingobacteriaceae</taxon>
        <taxon>Pseudopedobacter</taxon>
    </lineage>
</organism>
<keyword evidence="3" id="KW-1185">Reference proteome</keyword>
<feature type="domain" description="NadR/Ttd14 AAA" evidence="1">
    <location>
        <begin position="13"/>
        <end position="178"/>
    </location>
</feature>
<dbReference type="EMBL" id="JBHUDG010000038">
    <property type="protein sequence ID" value="MFD1631045.1"/>
    <property type="molecule type" value="Genomic_DNA"/>
</dbReference>
<evidence type="ECO:0000259" key="1">
    <source>
        <dbReference type="Pfam" id="PF13521"/>
    </source>
</evidence>
<evidence type="ECO:0000313" key="3">
    <source>
        <dbReference type="Proteomes" id="UP001597118"/>
    </source>
</evidence>
<evidence type="ECO:0000313" key="2">
    <source>
        <dbReference type="EMBL" id="MFD1631045.1"/>
    </source>
</evidence>
<protein>
    <submittedName>
        <fullName evidence="2">AAA family ATPase</fullName>
    </submittedName>
</protein>
<name>A0ABW4IE69_9SPHI</name>